<feature type="domain" description="CCZ1/INTU/HSP4 first Longin" evidence="3">
    <location>
        <begin position="19"/>
        <end position="128"/>
    </location>
</feature>
<reference evidence="5" key="1">
    <citation type="journal article" date="2013" name="Genome Announc.">
        <title>Draft genome sequence of the grapevine dieback fungus Eutypa lata UCR-EL1.</title>
        <authorList>
            <person name="Blanco-Ulate B."/>
            <person name="Rolshausen P.E."/>
            <person name="Cantu D."/>
        </authorList>
    </citation>
    <scope>NUCLEOTIDE SEQUENCE [LARGE SCALE GENOMIC DNA]</scope>
    <source>
        <strain evidence="5">UCR-EL1</strain>
    </source>
</reference>
<dbReference type="eggNOG" id="ENOG502R325">
    <property type="taxonomic scope" value="Eukaryota"/>
</dbReference>
<accession>M7SPB1</accession>
<evidence type="ECO:0000256" key="1">
    <source>
        <dbReference type="ARBA" id="ARBA00005352"/>
    </source>
</evidence>
<dbReference type="EMBL" id="KB706676">
    <property type="protein sequence ID" value="EMR66298.1"/>
    <property type="molecule type" value="Genomic_DNA"/>
</dbReference>
<evidence type="ECO:0000256" key="2">
    <source>
        <dbReference type="SAM" id="MobiDB-lite"/>
    </source>
</evidence>
<dbReference type="GO" id="GO:0035658">
    <property type="term" value="C:Mon1-Ccz1 complex"/>
    <property type="evidence" value="ECO:0007669"/>
    <property type="project" value="InterPro"/>
</dbReference>
<feature type="compositionally biased region" description="Polar residues" evidence="2">
    <location>
        <begin position="394"/>
        <end position="404"/>
    </location>
</feature>
<feature type="region of interest" description="Disordered" evidence="2">
    <location>
        <begin position="643"/>
        <end position="662"/>
    </location>
</feature>
<dbReference type="OrthoDB" id="240546at2759"/>
<dbReference type="AlphaFoldDB" id="M7SPB1"/>
<dbReference type="GO" id="GO:0016192">
    <property type="term" value="P:vesicle-mediated transport"/>
    <property type="evidence" value="ECO:0007669"/>
    <property type="project" value="InterPro"/>
</dbReference>
<dbReference type="Pfam" id="PF19031">
    <property type="entry name" value="Intu_longin_1"/>
    <property type="match status" value="1"/>
</dbReference>
<evidence type="ECO:0000313" key="4">
    <source>
        <dbReference type="EMBL" id="EMR66298.1"/>
    </source>
</evidence>
<comment type="similarity">
    <text evidence="1">Belongs to the CCZ1 family.</text>
</comment>
<dbReference type="KEGG" id="ela:UCREL1_6699"/>
<dbReference type="HOGENOM" id="CLU_009628_0_0_1"/>
<name>M7SPB1_EUTLA</name>
<feature type="compositionally biased region" description="Basic residues" evidence="2">
    <location>
        <begin position="49"/>
        <end position="62"/>
    </location>
</feature>
<organism evidence="4 5">
    <name type="scientific">Eutypa lata (strain UCR-EL1)</name>
    <name type="common">Grapevine dieback disease fungus</name>
    <name type="synonym">Eutypa armeniacae</name>
    <dbReference type="NCBI Taxonomy" id="1287681"/>
    <lineage>
        <taxon>Eukaryota</taxon>
        <taxon>Fungi</taxon>
        <taxon>Dikarya</taxon>
        <taxon>Ascomycota</taxon>
        <taxon>Pezizomycotina</taxon>
        <taxon>Sordariomycetes</taxon>
        <taxon>Xylariomycetidae</taxon>
        <taxon>Xylariales</taxon>
        <taxon>Diatrypaceae</taxon>
        <taxon>Eutypa</taxon>
    </lineage>
</organism>
<dbReference type="STRING" id="1287681.M7SPB1"/>
<proteinExistence type="inferred from homology"/>
<feature type="region of interest" description="Disordered" evidence="2">
    <location>
        <begin position="49"/>
        <end position="74"/>
    </location>
</feature>
<feature type="compositionally biased region" description="Basic and acidic residues" evidence="2">
    <location>
        <begin position="525"/>
        <end position="541"/>
    </location>
</feature>
<feature type="compositionally biased region" description="Basic and acidic residues" evidence="2">
    <location>
        <begin position="772"/>
        <end position="787"/>
    </location>
</feature>
<evidence type="ECO:0000259" key="3">
    <source>
        <dbReference type="Pfam" id="PF19031"/>
    </source>
</evidence>
<dbReference type="PANTHER" id="PTHR13056:SF0">
    <property type="entry name" value="VACUOLAR FUSION PROTEIN CCZ1 HOMOLOG-RELATED"/>
    <property type="match status" value="1"/>
</dbReference>
<feature type="compositionally biased region" description="Polar residues" evidence="2">
    <location>
        <begin position="724"/>
        <end position="737"/>
    </location>
</feature>
<feature type="compositionally biased region" description="Pro residues" evidence="2">
    <location>
        <begin position="794"/>
        <end position="803"/>
    </location>
</feature>
<feature type="compositionally biased region" description="Polar residues" evidence="2">
    <location>
        <begin position="377"/>
        <end position="387"/>
    </location>
</feature>
<dbReference type="PANTHER" id="PTHR13056">
    <property type="entry name" value="VACUOLAR FUSION PROTEIN CCZ1 HOMOLOG-RELATED"/>
    <property type="match status" value="1"/>
</dbReference>
<sequence length="882" mass="96024">MAMASSPSAATIVPAQLGFLAIYNPTLGTTDETLDDQIVYYASVNTQSQKRKKKKSKRHRSQGKPTENISQDERNERLRQIGLAQGMVEFSRGFSGGNAIDTIETEKSRVVLHELEPGWWILASIDLTKLPLPLRLGASNTKGDSSENVEYSSREMKPPTLLLQDLLRAHAVFLLHHAPSLSALFVRTKRNKFVSILSRYWDLFLSTWDVLLHGNPATNVFGAIKIAACGELGIGVGEEDRGSGEREVLEGFVDRTEGLVDLLVSKFGPSDTEFDADSTAKEKPAEGELTPKWLGAGDEPGAEDGAIFLGVGALSRKSLRDVAYWMEDLYSWGEDAYGVKDNPSSTRQPRKSRKHGADARILELPPKKVTEEPVVETSKQPDANGPSTELDETGTASPVATTGVATDEGGMTKFMQYLKLGYGTHWSLGASAGTIEDVKQDEGVNPDIRRVETVNAAPQRQSTVPDDSAGRFLIGLMGGAEESEASSPESGNEGDEYNSRVMVRALTVELDGHDRPETEVTVDLGSRKDSADSDPRFDSQDRNKTQKLRVVVYVSKPFVYTFLFRSVTDCLAWDTFYRSLHYQLAPLRKPLGTSTAYRPGRPDVGLAASNNIFDLIWDPRALTVHSTIPSIPDPLQTAQLYQQEGGAGTATPPRKPLPPWSRAEALGTHNQILNTYIATRAAEHHSDLERTCKTSRGWWVVWTRILDREEDNDANAPGGAPVASGSTTPRALTTPKQRASDNDDDGTGQLSSIPSNEDVGERAANTTMQPHPEPRDEGEKGEDEHWTGSRSPSPHSPPLPPPASQSQLKRQLKPKVDKEIFLIRRAGEHRHAAGGGLRALSTSYAEIGGGAGGGADANAGRLAQGIGVDTKRYIEGLLNLTR</sequence>
<dbReference type="InterPro" id="IPR043987">
    <property type="entry name" value="CCZ1/INTU/HSP4_longin_1"/>
</dbReference>
<feature type="region of interest" description="Disordered" evidence="2">
    <location>
        <begin position="336"/>
        <end position="404"/>
    </location>
</feature>
<keyword evidence="5" id="KW-1185">Reference proteome</keyword>
<dbReference type="InterPro" id="IPR013176">
    <property type="entry name" value="Ccz1"/>
</dbReference>
<evidence type="ECO:0000313" key="5">
    <source>
        <dbReference type="Proteomes" id="UP000012174"/>
    </source>
</evidence>
<feature type="region of interest" description="Disordered" evidence="2">
    <location>
        <begin position="510"/>
        <end position="541"/>
    </location>
</feature>
<feature type="compositionally biased region" description="Basic and acidic residues" evidence="2">
    <location>
        <begin position="355"/>
        <end position="371"/>
    </location>
</feature>
<dbReference type="Proteomes" id="UP000012174">
    <property type="component" value="Unassembled WGS sequence"/>
</dbReference>
<gene>
    <name evidence="4" type="ORF">UCREL1_6699</name>
</gene>
<dbReference type="OMA" id="IYDLVWD"/>
<feature type="region of interest" description="Disordered" evidence="2">
    <location>
        <begin position="272"/>
        <end position="298"/>
    </location>
</feature>
<protein>
    <submittedName>
        <fullName evidence="4">Putative vacuolar fusion protein ccz1 protein</fullName>
    </submittedName>
</protein>
<feature type="region of interest" description="Disordered" evidence="2">
    <location>
        <begin position="711"/>
        <end position="813"/>
    </location>
</feature>